<dbReference type="EMBL" id="HBFQ01013606">
    <property type="protein sequence ID" value="CAD8835103.1"/>
    <property type="molecule type" value="Transcribed_RNA"/>
</dbReference>
<sequence length="281" mass="30006">MGLLRVSVAICLAIGVVARPSLLNCGGISDHFVVKNLTVSPDPPQRGDEITLTLEGVFDKDMASGRVDVDIEVNALSLFNIPLHQSLSFSTAPLLMRKGNQKLVIGPFELPRYVPGSLQASGRIRVVDELEEQVLCVDVDINVPAMTYEHAREAVMSLACGVPSSHITDISSNQVIDDGHMHGFVAGILDELVTEARVDVDLHLHAGIVPVSFKLPVPIAYTPGFPAGAFNLTASMPVDSKGLHNSERSRVSGVLVVSDSADQELFCLEVDAANHVEASVV</sequence>
<dbReference type="AlphaFoldDB" id="A0A7S0ZWT0"/>
<name>A0A7S0ZWT0_NOCSC</name>
<organism evidence="3">
    <name type="scientific">Noctiluca scintillans</name>
    <name type="common">Sea sparkle</name>
    <name type="synonym">Red tide dinoflagellate</name>
    <dbReference type="NCBI Taxonomy" id="2966"/>
    <lineage>
        <taxon>Eukaryota</taxon>
        <taxon>Sar</taxon>
        <taxon>Alveolata</taxon>
        <taxon>Dinophyceae</taxon>
        <taxon>Noctilucales</taxon>
        <taxon>Noctilucaceae</taxon>
        <taxon>Noctiluca</taxon>
    </lineage>
</organism>
<evidence type="ECO:0000259" key="2">
    <source>
        <dbReference type="SMART" id="SM00737"/>
    </source>
</evidence>
<evidence type="ECO:0000313" key="3">
    <source>
        <dbReference type="EMBL" id="CAD8835103.1"/>
    </source>
</evidence>
<proteinExistence type="predicted"/>
<feature type="domain" description="MD-2-related lipid-recognition" evidence="2">
    <location>
        <begin position="22"/>
        <end position="141"/>
    </location>
</feature>
<feature type="chain" id="PRO_5030571433" description="MD-2-related lipid-recognition domain-containing protein" evidence="1">
    <location>
        <begin position="19"/>
        <end position="281"/>
    </location>
</feature>
<keyword evidence="1" id="KW-0732">Signal</keyword>
<accession>A0A7S0ZWT0</accession>
<feature type="signal peptide" evidence="1">
    <location>
        <begin position="1"/>
        <end position="18"/>
    </location>
</feature>
<reference evidence="3" key="1">
    <citation type="submission" date="2021-01" db="EMBL/GenBank/DDBJ databases">
        <authorList>
            <person name="Corre E."/>
            <person name="Pelletier E."/>
            <person name="Niang G."/>
            <person name="Scheremetjew M."/>
            <person name="Finn R."/>
            <person name="Kale V."/>
            <person name="Holt S."/>
            <person name="Cochrane G."/>
            <person name="Meng A."/>
            <person name="Brown T."/>
            <person name="Cohen L."/>
        </authorList>
    </citation>
    <scope>NUCLEOTIDE SEQUENCE</scope>
</reference>
<dbReference type="InterPro" id="IPR003172">
    <property type="entry name" value="ML_dom"/>
</dbReference>
<evidence type="ECO:0000256" key="1">
    <source>
        <dbReference type="SAM" id="SignalP"/>
    </source>
</evidence>
<dbReference type="Pfam" id="PF02221">
    <property type="entry name" value="E1_DerP2_DerF2"/>
    <property type="match status" value="1"/>
</dbReference>
<dbReference type="SMART" id="SM00737">
    <property type="entry name" value="ML"/>
    <property type="match status" value="1"/>
</dbReference>
<protein>
    <recommendedName>
        <fullName evidence="2">MD-2-related lipid-recognition domain-containing protein</fullName>
    </recommendedName>
</protein>
<gene>
    <name evidence="3" type="ORF">NSCI0253_LOCUS9451</name>
</gene>